<feature type="signal peptide" evidence="5">
    <location>
        <begin position="1"/>
        <end position="16"/>
    </location>
</feature>
<dbReference type="KEGG" id="ecoe:129942709"/>
<dbReference type="GO" id="GO:0007608">
    <property type="term" value="P:sensory perception of smell"/>
    <property type="evidence" value="ECO:0007669"/>
    <property type="project" value="TreeGrafter"/>
</dbReference>
<evidence type="ECO:0000256" key="2">
    <source>
        <dbReference type="ARBA" id="ARBA00008098"/>
    </source>
</evidence>
<dbReference type="SMART" id="SM00708">
    <property type="entry name" value="PhBP"/>
    <property type="match status" value="1"/>
</dbReference>
<evidence type="ECO:0000256" key="3">
    <source>
        <dbReference type="ARBA" id="ARBA00022525"/>
    </source>
</evidence>
<dbReference type="GeneID" id="129942709"/>
<sequence>MKTFLVIFAIIAAVVADEWVPKKFEEIKGIRAECLASNPLSTEQVDSLKAFIYPDEEPVRKYIQCCSEKLEIFCEHEGYHVDRIVKQFKLKMDEAEATAIVEKCVDKNEQKSSADVWVFRGHKCLMGSKIGDGIKEFVQKAMAKKA</sequence>
<dbReference type="CDD" id="cd23992">
    <property type="entry name" value="PBP_GOBP"/>
    <property type="match status" value="1"/>
</dbReference>
<keyword evidence="4 5" id="KW-0732">Signal</keyword>
<evidence type="ECO:0000313" key="6">
    <source>
        <dbReference type="EMBL" id="QYL00040.1"/>
    </source>
</evidence>
<comment type="similarity">
    <text evidence="2">Belongs to the PBP/GOBP family.</text>
</comment>
<dbReference type="AlphaFoldDB" id="A0A8F9RZH2"/>
<organism evidence="6">
    <name type="scientific">Eupeodes corollae</name>
    <dbReference type="NCBI Taxonomy" id="290404"/>
    <lineage>
        <taxon>Eukaryota</taxon>
        <taxon>Metazoa</taxon>
        <taxon>Ecdysozoa</taxon>
        <taxon>Arthropoda</taxon>
        <taxon>Hexapoda</taxon>
        <taxon>Insecta</taxon>
        <taxon>Pterygota</taxon>
        <taxon>Neoptera</taxon>
        <taxon>Endopterygota</taxon>
        <taxon>Diptera</taxon>
        <taxon>Brachycera</taxon>
        <taxon>Muscomorpha</taxon>
        <taxon>Syrphoidea</taxon>
        <taxon>Syrphidae</taxon>
        <taxon>Syrphinae</taxon>
        <taxon>Syrphini</taxon>
        <taxon>Eupeodes</taxon>
        <taxon>Eupeodes</taxon>
    </lineage>
</organism>
<dbReference type="InterPro" id="IPR036728">
    <property type="entry name" value="PBP_GOBP_sf"/>
</dbReference>
<accession>A0A8F9RZH2</accession>
<dbReference type="OrthoDB" id="8194670at2759"/>
<protein>
    <submittedName>
        <fullName evidence="6">OBP13</fullName>
    </submittedName>
</protein>
<dbReference type="SUPFAM" id="SSF47565">
    <property type="entry name" value="Insect pheromone/odorant-binding proteins"/>
    <property type="match status" value="1"/>
</dbReference>
<dbReference type="InterPro" id="IPR006170">
    <property type="entry name" value="PBP/GOBP"/>
</dbReference>
<evidence type="ECO:0000256" key="5">
    <source>
        <dbReference type="SAM" id="SignalP"/>
    </source>
</evidence>
<dbReference type="Pfam" id="PF01395">
    <property type="entry name" value="PBP_GOBP"/>
    <property type="match status" value="1"/>
</dbReference>
<proteinExistence type="evidence at transcript level"/>
<name>A0A8F9RZH2_9MUSC</name>
<dbReference type="GO" id="GO:0005615">
    <property type="term" value="C:extracellular space"/>
    <property type="evidence" value="ECO:0007669"/>
    <property type="project" value="TreeGrafter"/>
</dbReference>
<dbReference type="RefSeq" id="XP_055907729.1">
    <property type="nucleotide sequence ID" value="XM_056051754.1"/>
</dbReference>
<evidence type="ECO:0000256" key="1">
    <source>
        <dbReference type="ARBA" id="ARBA00004613"/>
    </source>
</evidence>
<dbReference type="EMBL" id="MT585327">
    <property type="protein sequence ID" value="QYL00040.1"/>
    <property type="molecule type" value="mRNA"/>
</dbReference>
<comment type="subcellular location">
    <subcellularLocation>
        <location evidence="1">Secreted</location>
    </subcellularLocation>
</comment>
<dbReference type="Gene3D" id="1.10.238.20">
    <property type="entry name" value="Pheromone/general odorant binding protein domain"/>
    <property type="match status" value="1"/>
</dbReference>
<dbReference type="PANTHER" id="PTHR11857:SF43">
    <property type="entry name" value="GEO07291P1-RELATED"/>
    <property type="match status" value="1"/>
</dbReference>
<reference evidence="6" key="1">
    <citation type="submission" date="2020-06" db="EMBL/GenBank/DDBJ databases">
        <authorList>
            <person name="Jia H.R."/>
        </authorList>
    </citation>
    <scope>NUCLEOTIDE SEQUENCE</scope>
</reference>
<dbReference type="GO" id="GO:0005549">
    <property type="term" value="F:odorant binding"/>
    <property type="evidence" value="ECO:0007669"/>
    <property type="project" value="InterPro"/>
</dbReference>
<feature type="chain" id="PRO_5034458136" evidence="5">
    <location>
        <begin position="17"/>
        <end position="146"/>
    </location>
</feature>
<evidence type="ECO:0000256" key="4">
    <source>
        <dbReference type="ARBA" id="ARBA00022729"/>
    </source>
</evidence>
<dbReference type="PANTHER" id="PTHR11857">
    <property type="entry name" value="ODORANT BINDING PROTEIN-RELATED"/>
    <property type="match status" value="1"/>
</dbReference>
<keyword evidence="3" id="KW-0964">Secreted</keyword>